<dbReference type="Pfam" id="PF00584">
    <property type="entry name" value="SecE"/>
    <property type="match status" value="1"/>
</dbReference>
<keyword evidence="7 8" id="KW-0472">Membrane</keyword>
<dbReference type="Gene3D" id="1.20.5.1030">
    <property type="entry name" value="Preprotein translocase secy subunit"/>
    <property type="match status" value="1"/>
</dbReference>
<evidence type="ECO:0000256" key="4">
    <source>
        <dbReference type="ARBA" id="ARBA00022927"/>
    </source>
</evidence>
<reference evidence="9 10" key="1">
    <citation type="submission" date="2019-08" db="EMBL/GenBank/DDBJ databases">
        <title>In-depth cultivation of the pig gut microbiome towards novel bacterial diversity and tailored functional studies.</title>
        <authorList>
            <person name="Wylensek D."/>
            <person name="Hitch T.C.A."/>
            <person name="Clavel T."/>
        </authorList>
    </citation>
    <scope>NUCLEOTIDE SEQUENCE [LARGE SCALE GENOMIC DNA]</scope>
    <source>
        <strain evidence="9 10">Oil+RF-744-GAM-WT-6</strain>
    </source>
</reference>
<evidence type="ECO:0000256" key="5">
    <source>
        <dbReference type="ARBA" id="ARBA00022989"/>
    </source>
</evidence>
<evidence type="ECO:0000256" key="3">
    <source>
        <dbReference type="ARBA" id="ARBA00022692"/>
    </source>
</evidence>
<dbReference type="NCBIfam" id="TIGR00964">
    <property type="entry name" value="secE_bact"/>
    <property type="match status" value="1"/>
</dbReference>
<keyword evidence="2" id="KW-0813">Transport</keyword>
<gene>
    <name evidence="9" type="primary">secE</name>
    <name evidence="9" type="ORF">FYJ51_06600</name>
</gene>
<dbReference type="InterPro" id="IPR005807">
    <property type="entry name" value="SecE_bac"/>
</dbReference>
<keyword evidence="6" id="KW-0811">Translocation</keyword>
<dbReference type="GO" id="GO:0008320">
    <property type="term" value="F:protein transmembrane transporter activity"/>
    <property type="evidence" value="ECO:0007669"/>
    <property type="project" value="InterPro"/>
</dbReference>
<sequence length="61" mass="6831">MDKTFSWSGIKKEAKRVRWPKTKDTMSNTGEVVIFTAFFAVFFVLCDLLVSGLIQMIGIGA</sequence>
<protein>
    <submittedName>
        <fullName evidence="9">Preprotein translocase subunit SecE</fullName>
    </submittedName>
</protein>
<name>A0A7X2NS45_9FIRM</name>
<dbReference type="GO" id="GO:0006605">
    <property type="term" value="P:protein targeting"/>
    <property type="evidence" value="ECO:0007669"/>
    <property type="project" value="InterPro"/>
</dbReference>
<comment type="subcellular location">
    <subcellularLocation>
        <location evidence="1">Membrane</location>
    </subcellularLocation>
</comment>
<keyword evidence="3 8" id="KW-0812">Transmembrane</keyword>
<keyword evidence="5 8" id="KW-1133">Transmembrane helix</keyword>
<evidence type="ECO:0000256" key="8">
    <source>
        <dbReference type="SAM" id="Phobius"/>
    </source>
</evidence>
<accession>A0A7X2NS45</accession>
<dbReference type="InterPro" id="IPR001901">
    <property type="entry name" value="Translocase_SecE/Sec61-g"/>
</dbReference>
<evidence type="ECO:0000256" key="2">
    <source>
        <dbReference type="ARBA" id="ARBA00022448"/>
    </source>
</evidence>
<dbReference type="EMBL" id="VUMN01000013">
    <property type="protein sequence ID" value="MSS58572.1"/>
    <property type="molecule type" value="Genomic_DNA"/>
</dbReference>
<dbReference type="InterPro" id="IPR038379">
    <property type="entry name" value="SecE_sf"/>
</dbReference>
<dbReference type="AlphaFoldDB" id="A0A7X2NS45"/>
<dbReference type="GO" id="GO:0006886">
    <property type="term" value="P:intracellular protein transport"/>
    <property type="evidence" value="ECO:0007669"/>
    <property type="project" value="InterPro"/>
</dbReference>
<comment type="caution">
    <text evidence="9">The sequence shown here is derived from an EMBL/GenBank/DDBJ whole genome shotgun (WGS) entry which is preliminary data.</text>
</comment>
<keyword evidence="10" id="KW-1185">Reference proteome</keyword>
<evidence type="ECO:0000256" key="7">
    <source>
        <dbReference type="ARBA" id="ARBA00023136"/>
    </source>
</evidence>
<evidence type="ECO:0000256" key="1">
    <source>
        <dbReference type="ARBA" id="ARBA00004370"/>
    </source>
</evidence>
<feature type="transmembrane region" description="Helical" evidence="8">
    <location>
        <begin position="32"/>
        <end position="54"/>
    </location>
</feature>
<dbReference type="Proteomes" id="UP000461880">
    <property type="component" value="Unassembled WGS sequence"/>
</dbReference>
<dbReference type="RefSeq" id="WP_154504379.1">
    <property type="nucleotide sequence ID" value="NZ_JAQXPC010000055.1"/>
</dbReference>
<evidence type="ECO:0000313" key="10">
    <source>
        <dbReference type="Proteomes" id="UP000461880"/>
    </source>
</evidence>
<evidence type="ECO:0000313" key="9">
    <source>
        <dbReference type="EMBL" id="MSS58572.1"/>
    </source>
</evidence>
<dbReference type="GO" id="GO:0009306">
    <property type="term" value="P:protein secretion"/>
    <property type="evidence" value="ECO:0007669"/>
    <property type="project" value="InterPro"/>
</dbReference>
<proteinExistence type="predicted"/>
<evidence type="ECO:0000256" key="6">
    <source>
        <dbReference type="ARBA" id="ARBA00023010"/>
    </source>
</evidence>
<keyword evidence="4" id="KW-0653">Protein transport</keyword>
<dbReference type="GO" id="GO:0016020">
    <property type="term" value="C:membrane"/>
    <property type="evidence" value="ECO:0007669"/>
    <property type="project" value="UniProtKB-SubCell"/>
</dbReference>
<organism evidence="9 10">
    <name type="scientific">Stecheria intestinalis</name>
    <dbReference type="NCBI Taxonomy" id="2606630"/>
    <lineage>
        <taxon>Bacteria</taxon>
        <taxon>Bacillati</taxon>
        <taxon>Bacillota</taxon>
        <taxon>Erysipelotrichia</taxon>
        <taxon>Erysipelotrichales</taxon>
        <taxon>Erysipelotrichaceae</taxon>
        <taxon>Stecheria</taxon>
    </lineage>
</organism>